<feature type="transmembrane region" description="Helical" evidence="9">
    <location>
        <begin position="412"/>
        <end position="429"/>
    </location>
</feature>
<organism evidence="10">
    <name type="scientific">Xenopus tropicalis</name>
    <name type="common">Western clawed frog</name>
    <name type="synonym">Silurana tropicalis</name>
    <dbReference type="NCBI Taxonomy" id="8364"/>
    <lineage>
        <taxon>Eukaryota</taxon>
        <taxon>Metazoa</taxon>
        <taxon>Chordata</taxon>
        <taxon>Craniata</taxon>
        <taxon>Vertebrata</taxon>
        <taxon>Euteleostomi</taxon>
        <taxon>Amphibia</taxon>
        <taxon>Batrachia</taxon>
        <taxon>Anura</taxon>
        <taxon>Pipoidea</taxon>
        <taxon>Pipidae</taxon>
        <taxon>Xenopodinae</taxon>
        <taxon>Xenopus</taxon>
        <taxon>Silurana</taxon>
    </lineage>
</organism>
<keyword evidence="6 9" id="KW-1133">Transmembrane helix</keyword>
<dbReference type="AlphaFoldDB" id="A0A803JW02"/>
<evidence type="ECO:0000256" key="7">
    <source>
        <dbReference type="ARBA" id="ARBA00023136"/>
    </source>
</evidence>
<evidence type="ECO:0000313" key="10">
    <source>
        <dbReference type="Ensembl" id="ENSXETP00000112210"/>
    </source>
</evidence>
<keyword evidence="7 9" id="KW-0472">Membrane</keyword>
<comment type="subcellular location">
    <subcellularLocation>
        <location evidence="1">Membrane</location>
        <topology evidence="1">Multi-pass membrane protein</topology>
    </subcellularLocation>
</comment>
<comment type="similarity">
    <text evidence="2">Belongs to the dpy-19 family.</text>
</comment>
<feature type="compositionally biased region" description="Basic and acidic residues" evidence="8">
    <location>
        <begin position="68"/>
        <end position="90"/>
    </location>
</feature>
<feature type="transmembrane region" description="Helical" evidence="9">
    <location>
        <begin position="561"/>
        <end position="581"/>
    </location>
</feature>
<dbReference type="GO" id="GO:0016757">
    <property type="term" value="F:glycosyltransferase activity"/>
    <property type="evidence" value="ECO:0007669"/>
    <property type="project" value="UniProtKB-KW"/>
</dbReference>
<evidence type="ECO:0000256" key="6">
    <source>
        <dbReference type="ARBA" id="ARBA00022989"/>
    </source>
</evidence>
<proteinExistence type="inferred from homology"/>
<feature type="transmembrane region" description="Helical" evidence="9">
    <location>
        <begin position="357"/>
        <end position="380"/>
    </location>
</feature>
<dbReference type="GO" id="GO:0016020">
    <property type="term" value="C:membrane"/>
    <property type="evidence" value="ECO:0007669"/>
    <property type="project" value="UniProtKB-SubCell"/>
</dbReference>
<keyword evidence="4" id="KW-0808">Transferase</keyword>
<dbReference type="InterPro" id="IPR018732">
    <property type="entry name" value="Dpy-19/Dpy-19-like"/>
</dbReference>
<evidence type="ECO:0000256" key="9">
    <source>
        <dbReference type="SAM" id="Phobius"/>
    </source>
</evidence>
<evidence type="ECO:0000256" key="4">
    <source>
        <dbReference type="ARBA" id="ARBA00022679"/>
    </source>
</evidence>
<gene>
    <name evidence="10" type="primary">dpy19l1</name>
</gene>
<sequence>MSFLEAVYSGGPSHYQSPNSPSSSFNITISISVMAVHARSKLKERSSKEQRQQRQPPSIPSYSSGDATEERENRARHRDKGDSRQRHGSDSAHLSRAWNNQCHQMKHKGFFLDLGFSTTDHLKSWSILLFGVVVGVLHWGHISTLFENDRHFSHLSTLEREMAFRTEMGLYYSYFKTMTEAPSFYSGLHQIMNDNITEYPKVINTLQRFNLYPEMILASWFRVYTQTMDYLGYKTKLCWTVNRGDELSPVESCEGLGDPAYFYVTMIFIWNGAMMFFFYIYGTFLSGSRLGGFLVVLSFFFNHGECTRVMWTPPLRESFSYPFLVLQMFLLTYILRAQNVSRQSLFALGVSNVCFMLPWQFAQFVLLTQIASLFAIYITGFINSSKFLSILYTHMVSLGICFILMFGNSMLLTSYYASSLIVLCVIARNEELFLRLQTRHVIFWILHVLSWVVGTVLLKAGVSKLLGAADDAHIGNLLKSKFTAYKDFDTLMYTCAAEFDFMERETPWRYLKTLLLPIVIIVFIAICVQALRDLQISTSAKGSGAKNPPNGRLEHSACGELVYHALQLVAFAALAVLIMRLKLFLSPHMCIMASLLCSKQLFGWISTRVHQSVFVFIIVGLMSVQGYSNLQSQWNIKGEFSNLPQEELLEWIHSNTNPGAVFAGAMPTMASVKLSTGRPIVNHPHYEDTDLRARTKKVYSMYSRKPAKEVKNTLLGMGVDFFILEDTWCTRRTKPGCSLPEIWDIEDPENAGKVPLCSMMGKESRPHFLTVFNNGIYKVLSVRGNKKQ</sequence>
<evidence type="ECO:0000256" key="8">
    <source>
        <dbReference type="SAM" id="MobiDB-lite"/>
    </source>
</evidence>
<feature type="transmembrane region" description="Helical" evidence="9">
    <location>
        <begin position="387"/>
        <end position="406"/>
    </location>
</feature>
<evidence type="ECO:0000256" key="1">
    <source>
        <dbReference type="ARBA" id="ARBA00004141"/>
    </source>
</evidence>
<evidence type="ECO:0000256" key="3">
    <source>
        <dbReference type="ARBA" id="ARBA00022676"/>
    </source>
</evidence>
<dbReference type="GeneTree" id="ENSGT00530000063023"/>
<evidence type="ECO:0000256" key="5">
    <source>
        <dbReference type="ARBA" id="ARBA00022692"/>
    </source>
</evidence>
<dbReference type="FunCoup" id="A0A803JW02">
    <property type="interactions" value="1313"/>
</dbReference>
<keyword evidence="5 9" id="KW-0812">Transmembrane</keyword>
<dbReference type="InParanoid" id="A0A803JW02"/>
<dbReference type="Ensembl" id="ENSXETT00000117056">
    <property type="protein sequence ID" value="ENSXETP00000112210"/>
    <property type="gene ID" value="ENSXETG00000049160"/>
</dbReference>
<feature type="region of interest" description="Disordered" evidence="8">
    <location>
        <begin position="39"/>
        <end position="93"/>
    </location>
</feature>
<keyword evidence="3" id="KW-0328">Glycosyltransferase</keyword>
<dbReference type="Pfam" id="PF10034">
    <property type="entry name" value="Dpy19"/>
    <property type="match status" value="1"/>
</dbReference>
<accession>A0A803JW02</accession>
<dbReference type="PANTHER" id="PTHR31488">
    <property type="entry name" value="DPY-19-LIKE 1, LIKE (H. SAPIENS)"/>
    <property type="match status" value="1"/>
</dbReference>
<feature type="transmembrane region" description="Helical" evidence="9">
    <location>
        <begin position="510"/>
        <end position="531"/>
    </location>
</feature>
<name>A0A803JW02_XENTR</name>
<feature type="transmembrane region" description="Helical" evidence="9">
    <location>
        <begin position="318"/>
        <end position="337"/>
    </location>
</feature>
<dbReference type="PANTHER" id="PTHR31488:SF1">
    <property type="entry name" value="C-MANNOSYLTRANSFERASE DPY19L1"/>
    <property type="match status" value="1"/>
</dbReference>
<reference evidence="10" key="1">
    <citation type="journal article" date="2010" name="Science">
        <title>The genome of the Western clawed frog Xenopus tropicalis.</title>
        <authorList>
            <person name="Hellsten U."/>
            <person name="Harland R.M."/>
            <person name="Gilchrist M.J."/>
            <person name="Hendrix D."/>
            <person name="Jurka J."/>
            <person name="Kapitonov V."/>
            <person name="Ovcharenko I."/>
            <person name="Putnam N.H."/>
            <person name="Shu S."/>
            <person name="Taher L."/>
            <person name="Blitz I.L."/>
            <person name="Blumberg B."/>
            <person name="Dichmann D.S."/>
            <person name="Dubchak I."/>
            <person name="Amaya E."/>
            <person name="Detter J.C."/>
            <person name="Fletcher R."/>
            <person name="Gerhard D.S."/>
            <person name="Goodstein D."/>
            <person name="Graves T."/>
            <person name="Grigoriev I.V."/>
            <person name="Grimwood J."/>
            <person name="Kawashima T."/>
            <person name="Lindquist E."/>
            <person name="Lucas S.M."/>
            <person name="Mead P.E."/>
            <person name="Mitros T."/>
            <person name="Ogino H."/>
            <person name="Ohta Y."/>
            <person name="Poliakov A.V."/>
            <person name="Pollet N."/>
            <person name="Robert J."/>
            <person name="Salamov A."/>
            <person name="Sater A.K."/>
            <person name="Schmutz J."/>
            <person name="Terry A."/>
            <person name="Vize P.D."/>
            <person name="Warren W.C."/>
            <person name="Wells D."/>
            <person name="Wills A."/>
            <person name="Wilson R.K."/>
            <person name="Zimmerman L.B."/>
            <person name="Zorn A.M."/>
            <person name="Grainger R."/>
            <person name="Grammer T."/>
            <person name="Khokha M.K."/>
            <person name="Richardson P.M."/>
            <person name="Rokhsar D.S."/>
        </authorList>
    </citation>
    <scope>NUCLEOTIDE SEQUENCE [LARGE SCALE GENOMIC DNA]</scope>
    <source>
        <strain evidence="10">Nigerian</strain>
    </source>
</reference>
<protein>
    <submittedName>
        <fullName evidence="10">Dpy-19 like C-mannosyltransferase 1</fullName>
    </submittedName>
</protein>
<feature type="compositionally biased region" description="Basic and acidic residues" evidence="8">
    <location>
        <begin position="41"/>
        <end position="52"/>
    </location>
</feature>
<feature type="transmembrane region" description="Helical" evidence="9">
    <location>
        <begin position="441"/>
        <end position="462"/>
    </location>
</feature>
<feature type="compositionally biased region" description="Low complexity" evidence="8">
    <location>
        <begin position="53"/>
        <end position="64"/>
    </location>
</feature>
<evidence type="ECO:0000256" key="2">
    <source>
        <dbReference type="ARBA" id="ARBA00008744"/>
    </source>
</evidence>
<reference evidence="10" key="2">
    <citation type="submission" date="2021-03" db="UniProtKB">
        <authorList>
            <consortium name="Ensembl"/>
        </authorList>
    </citation>
    <scope>IDENTIFICATION</scope>
</reference>